<dbReference type="OrthoDB" id="983479at2759"/>
<keyword evidence="2" id="KW-0479">Metal-binding</keyword>
<dbReference type="InterPro" id="IPR038508">
    <property type="entry name" value="ArfGAP_dom_sf"/>
</dbReference>
<dbReference type="AlphaFoldDB" id="L8GJ65"/>
<evidence type="ECO:0000256" key="2">
    <source>
        <dbReference type="ARBA" id="ARBA00022723"/>
    </source>
</evidence>
<evidence type="ECO:0000256" key="1">
    <source>
        <dbReference type="ARBA" id="ARBA00022468"/>
    </source>
</evidence>
<gene>
    <name evidence="8" type="ORF">ACA1_093490</name>
</gene>
<dbReference type="SMART" id="SM00105">
    <property type="entry name" value="ArfGap"/>
    <property type="match status" value="1"/>
</dbReference>
<dbReference type="InterPro" id="IPR001164">
    <property type="entry name" value="ArfGAP_dom"/>
</dbReference>
<dbReference type="FunFam" id="1.10.220.150:FF:000009">
    <property type="entry name" value="stromal membrane-associated protein 1 isoform X1"/>
    <property type="match status" value="1"/>
</dbReference>
<evidence type="ECO:0000259" key="7">
    <source>
        <dbReference type="PROSITE" id="PS50115"/>
    </source>
</evidence>
<evidence type="ECO:0000313" key="9">
    <source>
        <dbReference type="Proteomes" id="UP000011083"/>
    </source>
</evidence>
<dbReference type="Gene3D" id="1.10.220.150">
    <property type="entry name" value="Arf GTPase activating protein"/>
    <property type="match status" value="1"/>
</dbReference>
<evidence type="ECO:0000313" key="8">
    <source>
        <dbReference type="EMBL" id="ELR12803.1"/>
    </source>
</evidence>
<evidence type="ECO:0000256" key="5">
    <source>
        <dbReference type="PROSITE-ProRule" id="PRU00288"/>
    </source>
</evidence>
<dbReference type="SUPFAM" id="SSF57863">
    <property type="entry name" value="ArfGap/RecO-like zinc finger"/>
    <property type="match status" value="1"/>
</dbReference>
<dbReference type="RefSeq" id="XP_004334816.1">
    <property type="nucleotide sequence ID" value="XM_004334768.1"/>
</dbReference>
<dbReference type="PANTHER" id="PTHR45705:SF1">
    <property type="entry name" value="FI20236P1"/>
    <property type="match status" value="1"/>
</dbReference>
<feature type="domain" description="Arf-GAP" evidence="7">
    <location>
        <begin position="6"/>
        <end position="159"/>
    </location>
</feature>
<dbReference type="EMBL" id="KB008103">
    <property type="protein sequence ID" value="ELR12803.1"/>
    <property type="molecule type" value="Genomic_DNA"/>
</dbReference>
<keyword evidence="3 5" id="KW-0863">Zinc-finger</keyword>
<dbReference type="InterPro" id="IPR037278">
    <property type="entry name" value="ARFGAP/RecO"/>
</dbReference>
<reference evidence="8 9" key="1">
    <citation type="journal article" date="2013" name="Genome Biol.">
        <title>Genome of Acanthamoeba castellanii highlights extensive lateral gene transfer and early evolution of tyrosine kinase signaling.</title>
        <authorList>
            <person name="Clarke M."/>
            <person name="Lohan A.J."/>
            <person name="Liu B."/>
            <person name="Lagkouvardos I."/>
            <person name="Roy S."/>
            <person name="Zafar N."/>
            <person name="Bertelli C."/>
            <person name="Schilde C."/>
            <person name="Kianianmomeni A."/>
            <person name="Burglin T.R."/>
            <person name="Frech C."/>
            <person name="Turcotte B."/>
            <person name="Kopec K.O."/>
            <person name="Synnott J.M."/>
            <person name="Choo C."/>
            <person name="Paponov I."/>
            <person name="Finkler A."/>
            <person name="Soon Heng Tan C."/>
            <person name="Hutchins A.P."/>
            <person name="Weinmeier T."/>
            <person name="Rattei T."/>
            <person name="Chu J.S."/>
            <person name="Gimenez G."/>
            <person name="Irimia M."/>
            <person name="Rigden D.J."/>
            <person name="Fitzpatrick D.A."/>
            <person name="Lorenzo-Morales J."/>
            <person name="Bateman A."/>
            <person name="Chiu C.H."/>
            <person name="Tang P."/>
            <person name="Hegemann P."/>
            <person name="Fromm H."/>
            <person name="Raoult D."/>
            <person name="Greub G."/>
            <person name="Miranda-Saavedra D."/>
            <person name="Chen N."/>
            <person name="Nash P."/>
            <person name="Ginger M.L."/>
            <person name="Horn M."/>
            <person name="Schaap P."/>
            <person name="Caler L."/>
            <person name="Loftus B."/>
        </authorList>
    </citation>
    <scope>NUCLEOTIDE SEQUENCE [LARGE SCALE GENOMIC DNA]</scope>
    <source>
        <strain evidence="8 9">Neff</strain>
    </source>
</reference>
<dbReference type="VEuPathDB" id="AmoebaDB:ACA1_093490"/>
<evidence type="ECO:0000256" key="3">
    <source>
        <dbReference type="ARBA" id="ARBA00022771"/>
    </source>
</evidence>
<dbReference type="Proteomes" id="UP000011083">
    <property type="component" value="Unassembled WGS sequence"/>
</dbReference>
<dbReference type="KEGG" id="acan:ACA1_093490"/>
<name>L8GJ65_ACACF</name>
<feature type="compositionally biased region" description="Low complexity" evidence="6">
    <location>
        <begin position="242"/>
        <end position="255"/>
    </location>
</feature>
<dbReference type="CDD" id="cd08204">
    <property type="entry name" value="ArfGap"/>
    <property type="match status" value="1"/>
</dbReference>
<dbReference type="GO" id="GO:0008270">
    <property type="term" value="F:zinc ion binding"/>
    <property type="evidence" value="ECO:0007669"/>
    <property type="project" value="UniProtKB-KW"/>
</dbReference>
<accession>L8GJ65</accession>
<sequence>MEKQFEQRIAILADLLKQPENKECADCGAKGPKWASWSIGVFLCINCAGIHRSLGTHISKVKSATLDKWTDEQIDNMRNMGNARAKLIYEAALPAGYPRPREGAPSQYYSPSIRRDEPSFVDSLTWTLRSTLESWIRAKYDKKQFMERGRTAHKEKREEPSAYHHQQHRQQSTAGGHSRSKPAPPSPRQSSSRHQHQQQQQPQQPAKPLISMVDPTPVHPVQQQQQQQGVDLFGLLGGGGQPQQQQQQQQQQQAVSGGGHDTSFFASLDGGHQQQQQQKTLDKNSIMSLYHQPIAPTMQMGMMQAAAAGQQQRAPNYNVHLVPATNMYIAPNGMPMMVGPTGQLVPAAMAGGYPGVQGWPMQGQQAVGHQQQQPVQMGMAAPYGYPQGY</sequence>
<proteinExistence type="predicted"/>
<dbReference type="STRING" id="1257118.L8GJ65"/>
<dbReference type="GO" id="GO:0005737">
    <property type="term" value="C:cytoplasm"/>
    <property type="evidence" value="ECO:0007669"/>
    <property type="project" value="TreeGrafter"/>
</dbReference>
<keyword evidence="9" id="KW-1185">Reference proteome</keyword>
<evidence type="ECO:0000256" key="6">
    <source>
        <dbReference type="SAM" id="MobiDB-lite"/>
    </source>
</evidence>
<dbReference type="PROSITE" id="PS50115">
    <property type="entry name" value="ARFGAP"/>
    <property type="match status" value="1"/>
</dbReference>
<keyword evidence="1" id="KW-0343">GTPase activation</keyword>
<feature type="compositionally biased region" description="Low complexity" evidence="6">
    <location>
        <begin position="221"/>
        <end position="234"/>
    </location>
</feature>
<evidence type="ECO:0000256" key="4">
    <source>
        <dbReference type="ARBA" id="ARBA00022833"/>
    </source>
</evidence>
<dbReference type="GeneID" id="14913321"/>
<dbReference type="Pfam" id="PF01412">
    <property type="entry name" value="ArfGap"/>
    <property type="match status" value="1"/>
</dbReference>
<dbReference type="InterPro" id="IPR051718">
    <property type="entry name" value="ARF_GTPase-activating"/>
</dbReference>
<dbReference type="PANTHER" id="PTHR45705">
    <property type="entry name" value="FI20236P1"/>
    <property type="match status" value="1"/>
</dbReference>
<keyword evidence="4" id="KW-0862">Zinc</keyword>
<feature type="region of interest" description="Disordered" evidence="6">
    <location>
        <begin position="147"/>
        <end position="278"/>
    </location>
</feature>
<protein>
    <submittedName>
        <fullName evidence="8">GTPase activating protein</fullName>
    </submittedName>
</protein>
<organism evidence="8 9">
    <name type="scientific">Acanthamoeba castellanii (strain ATCC 30010 / Neff)</name>
    <dbReference type="NCBI Taxonomy" id="1257118"/>
    <lineage>
        <taxon>Eukaryota</taxon>
        <taxon>Amoebozoa</taxon>
        <taxon>Discosea</taxon>
        <taxon>Longamoebia</taxon>
        <taxon>Centramoebida</taxon>
        <taxon>Acanthamoebidae</taxon>
        <taxon>Acanthamoeba</taxon>
    </lineage>
</organism>
<feature type="compositionally biased region" description="Basic and acidic residues" evidence="6">
    <location>
        <begin position="147"/>
        <end position="162"/>
    </location>
</feature>
<feature type="compositionally biased region" description="Low complexity" evidence="6">
    <location>
        <begin position="197"/>
        <end position="208"/>
    </location>
</feature>
<dbReference type="GO" id="GO:0005096">
    <property type="term" value="F:GTPase activator activity"/>
    <property type="evidence" value="ECO:0007669"/>
    <property type="project" value="UniProtKB-KW"/>
</dbReference>
<dbReference type="PRINTS" id="PR00405">
    <property type="entry name" value="REVINTRACTNG"/>
</dbReference>
<dbReference type="OMA" id="FHRGMGV"/>